<feature type="region of interest" description="Disordered" evidence="1">
    <location>
        <begin position="60"/>
        <end position="85"/>
    </location>
</feature>
<proteinExistence type="predicted"/>
<dbReference type="Gramene" id="OE9A064263T1">
    <property type="protein sequence ID" value="OE9A064263C1"/>
    <property type="gene ID" value="OE9A064263"/>
</dbReference>
<keyword evidence="2" id="KW-0812">Transmembrane</keyword>
<dbReference type="AlphaFoldDB" id="A0A8S0TVQ9"/>
<evidence type="ECO:0000313" key="4">
    <source>
        <dbReference type="Proteomes" id="UP000594638"/>
    </source>
</evidence>
<evidence type="ECO:0000256" key="1">
    <source>
        <dbReference type="SAM" id="MobiDB-lite"/>
    </source>
</evidence>
<reference evidence="3 4" key="1">
    <citation type="submission" date="2019-12" db="EMBL/GenBank/DDBJ databases">
        <authorList>
            <person name="Alioto T."/>
            <person name="Alioto T."/>
            <person name="Gomez Garrido J."/>
        </authorList>
    </citation>
    <scope>NUCLEOTIDE SEQUENCE [LARGE SCALE GENOMIC DNA]</scope>
</reference>
<evidence type="ECO:0000313" key="3">
    <source>
        <dbReference type="EMBL" id="CAA3007589.1"/>
    </source>
</evidence>
<feature type="transmembrane region" description="Helical" evidence="2">
    <location>
        <begin position="93"/>
        <end position="116"/>
    </location>
</feature>
<comment type="caution">
    <text evidence="3">The sequence shown here is derived from an EMBL/GenBank/DDBJ whole genome shotgun (WGS) entry which is preliminary data.</text>
</comment>
<keyword evidence="2" id="KW-0472">Membrane</keyword>
<evidence type="ECO:0000256" key="2">
    <source>
        <dbReference type="SAM" id="Phobius"/>
    </source>
</evidence>
<dbReference type="Proteomes" id="UP000594638">
    <property type="component" value="Unassembled WGS sequence"/>
</dbReference>
<sequence length="117" mass="12584">MLSLSGKMRLAHYQRAHSEEVRMRWDRRTICSSTYINMEKLGAGGGSEINDYVFNDVGSRSGGSGSGVSVDEDKENSSGGVAKSRYSMDSSSLVFSEIVGGGFLIGMMQVVVVVAVY</sequence>
<gene>
    <name evidence="3" type="ORF">OLEA9_A064263</name>
</gene>
<dbReference type="EMBL" id="CACTIH010007278">
    <property type="protein sequence ID" value="CAA3007589.1"/>
    <property type="molecule type" value="Genomic_DNA"/>
</dbReference>
<name>A0A8S0TVQ9_OLEEU</name>
<protein>
    <submittedName>
        <fullName evidence="3">Uncharacterized protein</fullName>
    </submittedName>
</protein>
<keyword evidence="4" id="KW-1185">Reference proteome</keyword>
<keyword evidence="2" id="KW-1133">Transmembrane helix</keyword>
<organism evidence="3 4">
    <name type="scientific">Olea europaea subsp. europaea</name>
    <dbReference type="NCBI Taxonomy" id="158383"/>
    <lineage>
        <taxon>Eukaryota</taxon>
        <taxon>Viridiplantae</taxon>
        <taxon>Streptophyta</taxon>
        <taxon>Embryophyta</taxon>
        <taxon>Tracheophyta</taxon>
        <taxon>Spermatophyta</taxon>
        <taxon>Magnoliopsida</taxon>
        <taxon>eudicotyledons</taxon>
        <taxon>Gunneridae</taxon>
        <taxon>Pentapetalae</taxon>
        <taxon>asterids</taxon>
        <taxon>lamiids</taxon>
        <taxon>Lamiales</taxon>
        <taxon>Oleaceae</taxon>
        <taxon>Oleeae</taxon>
        <taxon>Olea</taxon>
    </lineage>
</organism>
<accession>A0A8S0TVQ9</accession>